<evidence type="ECO:0000313" key="1">
    <source>
        <dbReference type="EMBL" id="CAG8541040.1"/>
    </source>
</evidence>
<protein>
    <submittedName>
        <fullName evidence="1">10715_t:CDS:1</fullName>
    </submittedName>
</protein>
<comment type="caution">
    <text evidence="1">The sequence shown here is derived from an EMBL/GenBank/DDBJ whole genome shotgun (WGS) entry which is preliminary data.</text>
</comment>
<keyword evidence="2" id="KW-1185">Reference proteome</keyword>
<reference evidence="1" key="1">
    <citation type="submission" date="2021-06" db="EMBL/GenBank/DDBJ databases">
        <authorList>
            <person name="Kallberg Y."/>
            <person name="Tangrot J."/>
            <person name="Rosling A."/>
        </authorList>
    </citation>
    <scope>NUCLEOTIDE SEQUENCE</scope>
    <source>
        <strain evidence="1">AU212A</strain>
    </source>
</reference>
<evidence type="ECO:0000313" key="2">
    <source>
        <dbReference type="Proteomes" id="UP000789860"/>
    </source>
</evidence>
<dbReference type="Proteomes" id="UP000789860">
    <property type="component" value="Unassembled WGS sequence"/>
</dbReference>
<proteinExistence type="predicted"/>
<gene>
    <name evidence="1" type="ORF">SCALOS_LOCUS4845</name>
</gene>
<accession>A0ACA9LP91</accession>
<name>A0ACA9LP91_9GLOM</name>
<dbReference type="EMBL" id="CAJVPM010007008">
    <property type="protein sequence ID" value="CAG8541040.1"/>
    <property type="molecule type" value="Genomic_DNA"/>
</dbReference>
<sequence>MRIYNSFSENSLWKDEFLNVKPYPLTLDLDELISPASHSRRVIQYERNPTSSDPPRPLNAFFLYRKDFSAKLRKEGIKMKNGDVSHLVSEEWNKQPKEVLLHLPLDEMVVNEQENVNNDILLSLFPELSNLFVDNSFPNFPLFPELSNINADNIPIENINVDNSFQNFPLSPELPNNIDFDISMLPLQNFPLSPELQNNIDFDISMLPLQNLPLSPLSPDFLNNLNVNDNSSMLPGYLMNVDMNFDDFQLYPDYDFFYLYENEIIDNQLLQDFTNFDVQQ</sequence>
<organism evidence="1 2">
    <name type="scientific">Scutellospora calospora</name>
    <dbReference type="NCBI Taxonomy" id="85575"/>
    <lineage>
        <taxon>Eukaryota</taxon>
        <taxon>Fungi</taxon>
        <taxon>Fungi incertae sedis</taxon>
        <taxon>Mucoromycota</taxon>
        <taxon>Glomeromycotina</taxon>
        <taxon>Glomeromycetes</taxon>
        <taxon>Diversisporales</taxon>
        <taxon>Gigasporaceae</taxon>
        <taxon>Scutellospora</taxon>
    </lineage>
</organism>